<dbReference type="SUPFAM" id="SSF52540">
    <property type="entry name" value="P-loop containing nucleoside triphosphate hydrolases"/>
    <property type="match status" value="2"/>
</dbReference>
<dbReference type="CDD" id="cd03221">
    <property type="entry name" value="ABCF_EF-3"/>
    <property type="match status" value="2"/>
</dbReference>
<evidence type="ECO:0000256" key="3">
    <source>
        <dbReference type="SAM" id="Coils"/>
    </source>
</evidence>
<dbReference type="PROSITE" id="PS50893">
    <property type="entry name" value="ABC_TRANSPORTER_2"/>
    <property type="match status" value="2"/>
</dbReference>
<dbReference type="PANTHER" id="PTHR42855">
    <property type="entry name" value="ABC TRANSPORTER ATP-BINDING SUBUNIT"/>
    <property type="match status" value="1"/>
</dbReference>
<dbReference type="PANTHER" id="PTHR42855:SF1">
    <property type="entry name" value="ABC TRANSPORTER DOMAIN-CONTAINING PROTEIN"/>
    <property type="match status" value="1"/>
</dbReference>
<dbReference type="InterPro" id="IPR032524">
    <property type="entry name" value="ABC_tran_C"/>
</dbReference>
<evidence type="ECO:0000313" key="6">
    <source>
        <dbReference type="Proteomes" id="UP001301152"/>
    </source>
</evidence>
<dbReference type="InterPro" id="IPR051309">
    <property type="entry name" value="ABCF_ATPase"/>
</dbReference>
<keyword evidence="6" id="KW-1185">Reference proteome</keyword>
<reference evidence="5 6" key="1">
    <citation type="submission" date="2022-11" db="EMBL/GenBank/DDBJ databases">
        <title>Genome sequencing of Acetobacter type strain.</title>
        <authorList>
            <person name="Heo J."/>
            <person name="Lee D."/>
            <person name="Han B.-H."/>
            <person name="Hong S.-B."/>
            <person name="Kwon S.-W."/>
        </authorList>
    </citation>
    <scope>NUCLEOTIDE SEQUENCE [LARGE SCALE GENOMIC DNA]</scope>
    <source>
        <strain evidence="5 6">KACC 21253</strain>
    </source>
</reference>
<dbReference type="GO" id="GO:0005524">
    <property type="term" value="F:ATP binding"/>
    <property type="evidence" value="ECO:0007669"/>
    <property type="project" value="UniProtKB-KW"/>
</dbReference>
<feature type="domain" description="ABC transporter" evidence="4">
    <location>
        <begin position="7"/>
        <end position="217"/>
    </location>
</feature>
<evidence type="ECO:0000313" key="5">
    <source>
        <dbReference type="EMBL" id="MCX2564253.1"/>
    </source>
</evidence>
<dbReference type="InterPro" id="IPR037118">
    <property type="entry name" value="Val-tRNA_synth_C_sf"/>
</dbReference>
<sequence>MGPAPILHLQDISFTLGGRPLLNGANLAVTPGERICLIGRNGSGKSTLLKIAASQLLPDSGSVFLQPGATLQYLPQEPDLSGHKTALDYVQSRISDPTDLWRAAALLDAVNLSGDKETAHLSGGEVRRCAIAGVLAASPDILLLDEPTNHLDLPTIGWLEKELMSLNCAIVIISHDHRLLSTLSRSVVWLDRGETRRLDQGFDRFEEWREEFLEQESRDAHKLDRQIEREEDWMRYGVTARRKRNVRRVAELADLRKKRSEAIKVPGKLTLDTLSAGTSSKLVAVAENISKSWGDRTIVNNLDLRILRGDRLAIIGANGAGKTTLLRMLIGEDQPDSGTIVLGPSLSMASLDQKREMLDPEKTLSDTLTGGGEMIQVGSEKRHVIGYMKEFLFRPEQARTPVSALSGGERGRLMLACILSQPSNFLVLDEPTNDLDLETLDLLQDMLASYPGTVLLISHDRDFIDRVATSVLTTEGDGNWTEYVGGYSSMLSQMRASSQPASSAPAAATLPQTSAAAPKQAAKKLNYKDQFRLSQLPQEMAKLEQKKEALKNKLDDVDLYARNPTQFQKYSADLEAVETLLSGIEEEWLALELKKEELENN</sequence>
<protein>
    <submittedName>
        <fullName evidence="5">ABC-F family ATP-binding cassette domain-containing protein</fullName>
    </submittedName>
</protein>
<organism evidence="5 6">
    <name type="scientific">Acetobacter thailandicus</name>
    <dbReference type="NCBI Taxonomy" id="1502842"/>
    <lineage>
        <taxon>Bacteria</taxon>
        <taxon>Pseudomonadati</taxon>
        <taxon>Pseudomonadota</taxon>
        <taxon>Alphaproteobacteria</taxon>
        <taxon>Acetobacterales</taxon>
        <taxon>Acetobacteraceae</taxon>
        <taxon>Acetobacter</taxon>
    </lineage>
</organism>
<feature type="domain" description="ABC transporter" evidence="4">
    <location>
        <begin position="284"/>
        <end position="509"/>
    </location>
</feature>
<dbReference type="EMBL" id="JAPIUZ010000004">
    <property type="protein sequence ID" value="MCX2564253.1"/>
    <property type="molecule type" value="Genomic_DNA"/>
</dbReference>
<keyword evidence="1" id="KW-0547">Nucleotide-binding</keyword>
<comment type="caution">
    <text evidence="5">The sequence shown here is derived from an EMBL/GenBank/DDBJ whole genome shotgun (WGS) entry which is preliminary data.</text>
</comment>
<keyword evidence="3" id="KW-0175">Coiled coil</keyword>
<dbReference type="RefSeq" id="WP_086555536.1">
    <property type="nucleotide sequence ID" value="NZ_JAERKY010000001.1"/>
</dbReference>
<evidence type="ECO:0000259" key="4">
    <source>
        <dbReference type="PROSITE" id="PS50893"/>
    </source>
</evidence>
<evidence type="ECO:0000256" key="2">
    <source>
        <dbReference type="ARBA" id="ARBA00022840"/>
    </source>
</evidence>
<gene>
    <name evidence="5" type="ORF">OQ497_09805</name>
</gene>
<keyword evidence="2 5" id="KW-0067">ATP-binding</keyword>
<feature type="coiled-coil region" evidence="3">
    <location>
        <begin position="533"/>
        <end position="601"/>
    </location>
</feature>
<dbReference type="InterPro" id="IPR003593">
    <property type="entry name" value="AAA+_ATPase"/>
</dbReference>
<accession>A0ABT3QG41</accession>
<dbReference type="InterPro" id="IPR027417">
    <property type="entry name" value="P-loop_NTPase"/>
</dbReference>
<dbReference type="Gene3D" id="1.10.287.380">
    <property type="entry name" value="Valyl-tRNA synthetase, C-terminal domain"/>
    <property type="match status" value="1"/>
</dbReference>
<dbReference type="Gene3D" id="3.40.50.300">
    <property type="entry name" value="P-loop containing nucleotide triphosphate hydrolases"/>
    <property type="match status" value="2"/>
</dbReference>
<dbReference type="Proteomes" id="UP001301152">
    <property type="component" value="Unassembled WGS sequence"/>
</dbReference>
<dbReference type="Pfam" id="PF16326">
    <property type="entry name" value="ABC_tran_CTD"/>
    <property type="match status" value="1"/>
</dbReference>
<dbReference type="Pfam" id="PF00005">
    <property type="entry name" value="ABC_tran"/>
    <property type="match status" value="2"/>
</dbReference>
<dbReference type="InterPro" id="IPR003439">
    <property type="entry name" value="ABC_transporter-like_ATP-bd"/>
</dbReference>
<evidence type="ECO:0000256" key="1">
    <source>
        <dbReference type="ARBA" id="ARBA00022741"/>
    </source>
</evidence>
<dbReference type="SMART" id="SM00382">
    <property type="entry name" value="AAA"/>
    <property type="match status" value="2"/>
</dbReference>
<proteinExistence type="predicted"/>
<name>A0ABT3QG41_9PROT</name>